<keyword evidence="13" id="KW-0460">Magnesium</keyword>
<keyword evidence="6" id="KW-0813">Transport</keyword>
<dbReference type="InterPro" id="IPR000032">
    <property type="entry name" value="HPr-like"/>
</dbReference>
<evidence type="ECO:0000256" key="5">
    <source>
        <dbReference type="ARBA" id="ARBA00012232"/>
    </source>
</evidence>
<dbReference type="InterPro" id="IPR001127">
    <property type="entry name" value="PTS_EIIA_1_perm"/>
</dbReference>
<evidence type="ECO:0000256" key="9">
    <source>
        <dbReference type="ARBA" id="ARBA00022679"/>
    </source>
</evidence>
<dbReference type="PROSITE" id="PS51093">
    <property type="entry name" value="PTS_EIIA_TYPE_1"/>
    <property type="match status" value="1"/>
</dbReference>
<dbReference type="EMBL" id="JAMQGP010000001">
    <property type="protein sequence ID" value="MCM2678545.1"/>
    <property type="molecule type" value="Genomic_DNA"/>
</dbReference>
<dbReference type="InterPro" id="IPR040442">
    <property type="entry name" value="Pyrv_kinase-like_dom_sf"/>
</dbReference>
<feature type="domain" description="HPr" evidence="15">
    <location>
        <begin position="173"/>
        <end position="261"/>
    </location>
</feature>
<comment type="caution">
    <text evidence="16">The sequence shown here is derived from an EMBL/GenBank/DDBJ whole genome shotgun (WGS) entry which is preliminary data.</text>
</comment>
<dbReference type="PRINTS" id="PR00107">
    <property type="entry name" value="PHOSPHOCPHPR"/>
</dbReference>
<dbReference type="Pfam" id="PF00358">
    <property type="entry name" value="PTS_EIIA_1"/>
    <property type="match status" value="1"/>
</dbReference>
<dbReference type="Proteomes" id="UP001165393">
    <property type="component" value="Unassembled WGS sequence"/>
</dbReference>
<dbReference type="InterPro" id="IPR008731">
    <property type="entry name" value="PTS_EIN"/>
</dbReference>
<keyword evidence="10" id="KW-0598">Phosphotransferase system</keyword>
<dbReference type="RefSeq" id="WP_251259908.1">
    <property type="nucleotide sequence ID" value="NZ_JAMQGP010000001.1"/>
</dbReference>
<dbReference type="Gene3D" id="3.50.30.10">
    <property type="entry name" value="Phosphohistidine domain"/>
    <property type="match status" value="1"/>
</dbReference>
<dbReference type="Gene3D" id="3.30.1340.10">
    <property type="entry name" value="HPr-like"/>
    <property type="match status" value="1"/>
</dbReference>
<dbReference type="Gene3D" id="1.10.274.10">
    <property type="entry name" value="PtsI, HPr-binding domain"/>
    <property type="match status" value="1"/>
</dbReference>
<dbReference type="GO" id="GO:0046872">
    <property type="term" value="F:metal ion binding"/>
    <property type="evidence" value="ECO:0007669"/>
    <property type="project" value="UniProtKB-KW"/>
</dbReference>
<dbReference type="CDD" id="cd00367">
    <property type="entry name" value="PTS-HPr_like"/>
    <property type="match status" value="1"/>
</dbReference>
<dbReference type="InterPro" id="IPR035895">
    <property type="entry name" value="HPr-like_sf"/>
</dbReference>
<dbReference type="NCBIfam" id="TIGR01003">
    <property type="entry name" value="PTS_HPr_family"/>
    <property type="match status" value="1"/>
</dbReference>
<proteinExistence type="inferred from homology"/>
<dbReference type="InterPro" id="IPR050499">
    <property type="entry name" value="PEP-utilizing_PTS_enzyme"/>
</dbReference>
<dbReference type="SUPFAM" id="SSF55594">
    <property type="entry name" value="HPr-like"/>
    <property type="match status" value="1"/>
</dbReference>
<dbReference type="PROSITE" id="PS51350">
    <property type="entry name" value="PTS_HPR_DOM"/>
    <property type="match status" value="1"/>
</dbReference>
<dbReference type="PRINTS" id="PR01736">
    <property type="entry name" value="PHPHTRNFRASE"/>
</dbReference>
<dbReference type="FunFam" id="2.70.70.10:FF:000001">
    <property type="entry name" value="PTS system glucose-specific IIA component"/>
    <property type="match status" value="1"/>
</dbReference>
<dbReference type="EC" id="2.7.3.9" evidence="5"/>
<dbReference type="GO" id="GO:0009401">
    <property type="term" value="P:phosphoenolpyruvate-dependent sugar phosphotransferase system"/>
    <property type="evidence" value="ECO:0007669"/>
    <property type="project" value="UniProtKB-KW"/>
</dbReference>
<dbReference type="InterPro" id="IPR015813">
    <property type="entry name" value="Pyrv/PenolPyrv_kinase-like_dom"/>
</dbReference>
<evidence type="ECO:0000256" key="7">
    <source>
        <dbReference type="ARBA" id="ARBA00022490"/>
    </source>
</evidence>
<evidence type="ECO:0000256" key="6">
    <source>
        <dbReference type="ARBA" id="ARBA00022448"/>
    </source>
</evidence>
<evidence type="ECO:0000256" key="3">
    <source>
        <dbReference type="ARBA" id="ARBA00004496"/>
    </source>
</evidence>
<name>A0AA41W4E0_9GAMM</name>
<comment type="subcellular location">
    <subcellularLocation>
        <location evidence="3">Cytoplasm</location>
    </subcellularLocation>
</comment>
<evidence type="ECO:0000256" key="4">
    <source>
        <dbReference type="ARBA" id="ARBA00007837"/>
    </source>
</evidence>
<dbReference type="Pfam" id="PF05524">
    <property type="entry name" value="PEP-utilisers_N"/>
    <property type="match status" value="1"/>
</dbReference>
<comment type="similarity">
    <text evidence="4">Belongs to the PEP-utilizing enzyme family.</text>
</comment>
<dbReference type="InterPro" id="IPR006318">
    <property type="entry name" value="PTS_EI-like"/>
</dbReference>
<evidence type="ECO:0000256" key="11">
    <source>
        <dbReference type="ARBA" id="ARBA00022723"/>
    </source>
</evidence>
<dbReference type="Pfam" id="PF00381">
    <property type="entry name" value="PTS-HPr"/>
    <property type="match status" value="1"/>
</dbReference>
<evidence type="ECO:0000313" key="16">
    <source>
        <dbReference type="EMBL" id="MCM2678545.1"/>
    </source>
</evidence>
<dbReference type="PANTHER" id="PTHR46244:SF6">
    <property type="entry name" value="PHOSPHOENOLPYRUVATE-PROTEIN PHOSPHOTRANSFERASE"/>
    <property type="match status" value="1"/>
</dbReference>
<dbReference type="PANTHER" id="PTHR46244">
    <property type="entry name" value="PHOSPHOENOLPYRUVATE-PROTEIN PHOSPHOTRANSFERASE"/>
    <property type="match status" value="1"/>
</dbReference>
<dbReference type="Gene3D" id="2.70.70.10">
    <property type="entry name" value="Glucose Permease (Domain IIA)"/>
    <property type="match status" value="1"/>
</dbReference>
<evidence type="ECO:0000256" key="12">
    <source>
        <dbReference type="ARBA" id="ARBA00022777"/>
    </source>
</evidence>
<feature type="domain" description="PTS EIIA type-1" evidence="14">
    <location>
        <begin position="28"/>
        <end position="132"/>
    </location>
</feature>
<dbReference type="PROSITE" id="PS00371">
    <property type="entry name" value="PTS_EIIA_TYPE_1_HIS"/>
    <property type="match status" value="1"/>
</dbReference>
<keyword evidence="11" id="KW-0479">Metal-binding</keyword>
<evidence type="ECO:0000256" key="13">
    <source>
        <dbReference type="ARBA" id="ARBA00022842"/>
    </source>
</evidence>
<evidence type="ECO:0000259" key="14">
    <source>
        <dbReference type="PROSITE" id="PS51093"/>
    </source>
</evidence>
<dbReference type="InterPro" id="IPR000121">
    <property type="entry name" value="PEP_util_C"/>
</dbReference>
<dbReference type="PROSITE" id="PS00370">
    <property type="entry name" value="PEP_ENZYMES_PHOS_SITE"/>
    <property type="match status" value="1"/>
</dbReference>
<keyword evidence="7" id="KW-0963">Cytoplasm</keyword>
<dbReference type="NCBIfam" id="TIGR00830">
    <property type="entry name" value="PTBA"/>
    <property type="match status" value="1"/>
</dbReference>
<sequence>MTTSTSEKTLELIAPLSGVIVPIDQVPDPVFAGKMVGDGLAIDPIGQALTAPCDGVISTLHPAHHAITITADSGAEILMHIGLDTVMLKGDGFIPLVTEGQTVKAGEPLIDFDVDKIARNARSLLTMLLVTNPEDFGPLQVASGETIRAKDVILTAGEGSSSAIAESELSGETLTSDWISLPNPVGLHARPSATLVALSKQYKSKISLATRTASASARSVVALLSLNTKKGDEVQLEATGSDAKSAIEALSQAIRDGLGEDCSTEAPKPTAVELPEEESLLAVKSDDPNLLLGVAASPGSAIGVVVQLSETTFEFDETATDVQQQQANLTQAVLNSLADLDALKAEMSQKGDAEKAEIFQAHRELLEDPELQQQAKTLTENNKSAAYAFNMAIEGQMSVLRQLDNPVLAGRVTDLEDVRNRVMRKLLGLPNETLELPEQAIIIARDLTPSMTASLDPKKVVGFATTEGGSSSHSAILARGMGIPAVAGIDRTAQTLEEGSKVILDGDAGHLHINISDDEINTIKARQAQAQQQHDIDLAAADQPAATTDSHRMEVVANIANLNDAQKSVSLGGEGVGLLRSEFLFLDRATAPDEDEQAEVYSSIVKALDGRPIIIRTLDVGGDKPLDYMPMPAEENPFLGERGIRIGLNRPSILKTQVRAILRAGKGSTSKVRIMFPMIATLEELRAAKEVVRQEALDLGVSNYEVGIMVEVPSTAVMAEQFAQEADFFSVGSNDLTQYTLAMDRGHPKLAAQVDGLHPSVLRLIQLTVEGAHKAGKWVGVCGGIASDPQAVPLLIGLGIDELSVSVPALPAIKGQIRELSLTECQNLAQQAVQASTAAEVRTISRGR</sequence>
<dbReference type="InterPro" id="IPR036637">
    <property type="entry name" value="Phosphohistidine_dom_sf"/>
</dbReference>
<dbReference type="GO" id="GO:0008965">
    <property type="term" value="F:phosphoenolpyruvate-protein phosphotransferase activity"/>
    <property type="evidence" value="ECO:0007669"/>
    <property type="project" value="UniProtKB-EC"/>
</dbReference>
<dbReference type="InterPro" id="IPR023151">
    <property type="entry name" value="PEP_util_CS"/>
</dbReference>
<dbReference type="InterPro" id="IPR036618">
    <property type="entry name" value="PtsI_HPr-bd_sf"/>
</dbReference>
<comment type="catalytic activity">
    <reaction evidence="1">
        <text>L-histidyl-[protein] + phosphoenolpyruvate = N(pros)-phospho-L-histidyl-[protein] + pyruvate</text>
        <dbReference type="Rhea" id="RHEA:23880"/>
        <dbReference type="Rhea" id="RHEA-COMP:9745"/>
        <dbReference type="Rhea" id="RHEA-COMP:9746"/>
        <dbReference type="ChEBI" id="CHEBI:15361"/>
        <dbReference type="ChEBI" id="CHEBI:29979"/>
        <dbReference type="ChEBI" id="CHEBI:58702"/>
        <dbReference type="ChEBI" id="CHEBI:64837"/>
        <dbReference type="EC" id="2.7.3.9"/>
    </reaction>
</comment>
<dbReference type="AlphaFoldDB" id="A0AA41W4E0"/>
<dbReference type="InterPro" id="IPR001020">
    <property type="entry name" value="PTS_HPr_His_P_site"/>
</dbReference>
<evidence type="ECO:0000256" key="8">
    <source>
        <dbReference type="ARBA" id="ARBA00022597"/>
    </source>
</evidence>
<dbReference type="PROSITE" id="PS00742">
    <property type="entry name" value="PEP_ENZYMES_2"/>
    <property type="match status" value="1"/>
</dbReference>
<evidence type="ECO:0000256" key="2">
    <source>
        <dbReference type="ARBA" id="ARBA00001946"/>
    </source>
</evidence>
<reference evidence="16 17" key="1">
    <citation type="journal article" date="2013" name="Antonie Van Leeuwenhoek">
        <title>Echinimonas agarilytica gen. nov., sp. nov., a new gammaproteobacterium isolated from the sea urchin Strongylocentrotus intermedius.</title>
        <authorList>
            <person name="Nedashkovskaya O.I."/>
            <person name="Stenkova A.M."/>
            <person name="Zhukova N.V."/>
            <person name="Van Trappen S."/>
            <person name="Lee J.S."/>
            <person name="Kim S.B."/>
        </authorList>
    </citation>
    <scope>NUCLEOTIDE SEQUENCE [LARGE SCALE GENOMIC DNA]</scope>
    <source>
        <strain evidence="16 17">KMM 6351</strain>
    </source>
</reference>
<keyword evidence="8" id="KW-0762">Sugar transport</keyword>
<dbReference type="GO" id="GO:0005737">
    <property type="term" value="C:cytoplasm"/>
    <property type="evidence" value="ECO:0007669"/>
    <property type="project" value="UniProtKB-SubCell"/>
</dbReference>
<dbReference type="Pfam" id="PF02896">
    <property type="entry name" value="PEP-utilizers_C"/>
    <property type="match status" value="1"/>
</dbReference>
<keyword evidence="9 16" id="KW-0808">Transferase</keyword>
<protein>
    <recommendedName>
        <fullName evidence="5">phosphoenolpyruvate--protein phosphotransferase</fullName>
        <ecNumber evidence="5">2.7.3.9</ecNumber>
    </recommendedName>
</protein>
<organism evidence="16 17">
    <name type="scientific">Echinimonas agarilytica</name>
    <dbReference type="NCBI Taxonomy" id="1215918"/>
    <lineage>
        <taxon>Bacteria</taxon>
        <taxon>Pseudomonadati</taxon>
        <taxon>Pseudomonadota</taxon>
        <taxon>Gammaproteobacteria</taxon>
        <taxon>Alteromonadales</taxon>
        <taxon>Echinimonadaceae</taxon>
        <taxon>Echinimonas</taxon>
    </lineage>
</organism>
<comment type="cofactor">
    <cofactor evidence="2">
        <name>Mg(2+)</name>
        <dbReference type="ChEBI" id="CHEBI:18420"/>
    </cofactor>
</comment>
<evidence type="ECO:0000259" key="15">
    <source>
        <dbReference type="PROSITE" id="PS51350"/>
    </source>
</evidence>
<dbReference type="InterPro" id="IPR011055">
    <property type="entry name" value="Dup_hybrid_motif"/>
</dbReference>
<dbReference type="SUPFAM" id="SSF47831">
    <property type="entry name" value="Enzyme I of the PEP:sugar phosphotransferase system HPr-binding (sub)domain"/>
    <property type="match status" value="1"/>
</dbReference>
<dbReference type="InterPro" id="IPR008279">
    <property type="entry name" value="PEP-util_enz_mobile_dom"/>
</dbReference>
<dbReference type="NCBIfam" id="TIGR01417">
    <property type="entry name" value="PTS_I_fam"/>
    <property type="match status" value="1"/>
</dbReference>
<dbReference type="PROSITE" id="PS00369">
    <property type="entry name" value="PTS_HPR_HIS"/>
    <property type="match status" value="1"/>
</dbReference>
<dbReference type="SUPFAM" id="SSF51261">
    <property type="entry name" value="Duplicated hybrid motif"/>
    <property type="match status" value="1"/>
</dbReference>
<evidence type="ECO:0000313" key="17">
    <source>
        <dbReference type="Proteomes" id="UP001165393"/>
    </source>
</evidence>
<keyword evidence="12" id="KW-0418">Kinase</keyword>
<dbReference type="SUPFAM" id="SSF52009">
    <property type="entry name" value="Phosphohistidine domain"/>
    <property type="match status" value="1"/>
</dbReference>
<evidence type="ECO:0000256" key="1">
    <source>
        <dbReference type="ARBA" id="ARBA00000683"/>
    </source>
</evidence>
<dbReference type="Pfam" id="PF00391">
    <property type="entry name" value="PEP-utilizers"/>
    <property type="match status" value="1"/>
</dbReference>
<evidence type="ECO:0000256" key="10">
    <source>
        <dbReference type="ARBA" id="ARBA00022683"/>
    </source>
</evidence>
<keyword evidence="17" id="KW-1185">Reference proteome</keyword>
<dbReference type="SUPFAM" id="SSF51621">
    <property type="entry name" value="Phosphoenolpyruvate/pyruvate domain"/>
    <property type="match status" value="1"/>
</dbReference>
<dbReference type="InterPro" id="IPR018274">
    <property type="entry name" value="PEP_util_AS"/>
</dbReference>
<dbReference type="GO" id="GO:0016301">
    <property type="term" value="F:kinase activity"/>
    <property type="evidence" value="ECO:0007669"/>
    <property type="project" value="UniProtKB-KW"/>
</dbReference>
<dbReference type="Gene3D" id="3.20.20.60">
    <property type="entry name" value="Phosphoenolpyruvate-binding domains"/>
    <property type="match status" value="1"/>
</dbReference>
<gene>
    <name evidence="16" type="primary">ptsP</name>
    <name evidence="16" type="ORF">NAF29_02525</name>
</gene>
<accession>A0AA41W4E0</accession>